<evidence type="ECO:0000256" key="1">
    <source>
        <dbReference type="ARBA" id="ARBA00004651"/>
    </source>
</evidence>
<evidence type="ECO:0000256" key="8">
    <source>
        <dbReference type="SAM" id="Phobius"/>
    </source>
</evidence>
<evidence type="ECO:0000256" key="3">
    <source>
        <dbReference type="ARBA" id="ARBA00022676"/>
    </source>
</evidence>
<evidence type="ECO:0000313" key="10">
    <source>
        <dbReference type="EMBL" id="VAX16901.1"/>
    </source>
</evidence>
<name>A0A3B1BQR7_9ZZZZ</name>
<protein>
    <recommendedName>
        <fullName evidence="9">Glycosyltransferase RgtA/B/C/D-like domain-containing protein</fullName>
    </recommendedName>
</protein>
<keyword evidence="2" id="KW-1003">Cell membrane</keyword>
<dbReference type="EMBL" id="UOGC01000039">
    <property type="protein sequence ID" value="VAX16901.1"/>
    <property type="molecule type" value="Genomic_DNA"/>
</dbReference>
<dbReference type="GO" id="GO:0016763">
    <property type="term" value="F:pentosyltransferase activity"/>
    <property type="evidence" value="ECO:0007669"/>
    <property type="project" value="TreeGrafter"/>
</dbReference>
<evidence type="ECO:0000259" key="9">
    <source>
        <dbReference type="Pfam" id="PF13231"/>
    </source>
</evidence>
<feature type="transmembrane region" description="Helical" evidence="8">
    <location>
        <begin position="251"/>
        <end position="270"/>
    </location>
</feature>
<dbReference type="GO" id="GO:0005886">
    <property type="term" value="C:plasma membrane"/>
    <property type="evidence" value="ECO:0007669"/>
    <property type="project" value="UniProtKB-SubCell"/>
</dbReference>
<feature type="transmembrane region" description="Helical" evidence="8">
    <location>
        <begin position="302"/>
        <end position="319"/>
    </location>
</feature>
<evidence type="ECO:0000256" key="5">
    <source>
        <dbReference type="ARBA" id="ARBA00022692"/>
    </source>
</evidence>
<keyword evidence="3" id="KW-0328">Glycosyltransferase</keyword>
<dbReference type="PANTHER" id="PTHR33908:SF11">
    <property type="entry name" value="MEMBRANE PROTEIN"/>
    <property type="match status" value="1"/>
</dbReference>
<evidence type="ECO:0000256" key="7">
    <source>
        <dbReference type="ARBA" id="ARBA00023136"/>
    </source>
</evidence>
<keyword evidence="7 8" id="KW-0472">Membrane</keyword>
<dbReference type="Pfam" id="PF13231">
    <property type="entry name" value="PMT_2"/>
    <property type="match status" value="1"/>
</dbReference>
<feature type="domain" description="Glycosyltransferase RgtA/B/C/D-like" evidence="9">
    <location>
        <begin position="39"/>
        <end position="168"/>
    </location>
</feature>
<dbReference type="InterPro" id="IPR050297">
    <property type="entry name" value="LipidA_mod_glycosyltrf_83"/>
</dbReference>
<dbReference type="PANTHER" id="PTHR33908">
    <property type="entry name" value="MANNOSYLTRANSFERASE YKCB-RELATED"/>
    <property type="match status" value="1"/>
</dbReference>
<keyword evidence="5 8" id="KW-0812">Transmembrane</keyword>
<keyword evidence="4" id="KW-0808">Transferase</keyword>
<gene>
    <name evidence="10" type="ORF">MNBD_NITROSPINAE01-1750</name>
</gene>
<dbReference type="GO" id="GO:0008610">
    <property type="term" value="P:lipid biosynthetic process"/>
    <property type="evidence" value="ECO:0007669"/>
    <property type="project" value="UniProtKB-ARBA"/>
</dbReference>
<organism evidence="10">
    <name type="scientific">hydrothermal vent metagenome</name>
    <dbReference type="NCBI Taxonomy" id="652676"/>
    <lineage>
        <taxon>unclassified sequences</taxon>
        <taxon>metagenomes</taxon>
        <taxon>ecological metagenomes</taxon>
    </lineage>
</organism>
<evidence type="ECO:0000256" key="4">
    <source>
        <dbReference type="ARBA" id="ARBA00022679"/>
    </source>
</evidence>
<dbReference type="InterPro" id="IPR038731">
    <property type="entry name" value="RgtA/B/C-like"/>
</dbReference>
<sequence>RFVVGYPYFGMHIIEMALRVVSLTGYDTFSDNEIFFMSRWLNVAYACGMIALIYKVGALLGHKRAGLLGAVLLASSFAHNQMCKYLGADIAMSFFALLAVYVATLILKSERNRYYALFGVVAGISAACKYNGIFIFFFLGFVFLTLHPRLCDLWKNAPRLIMAVLVSILTFVLLNANILSAPAKAIDSIRGALALSSSFGLKDASFDVKLKALMDFDYNFFVVEGLFQPVPLWLAILALALFIYKYRWRHVYLWATPCVIFILGKISMPISASHHYLNIIPLLLLATAIGVDEMAKITGKKIQMVLPVILALYVGYYAVQDNSFWTLKPVSAQNASWVESNLAITPKTRELIKAVQSFEAPKEDGKSGTRRIRHFYNVMNEQAVSLHRDSHFEIIMNPKLTPLLYPPVHFIEKNVKNTIYPASHDIVTTDKAFLTGNLFGYTPSVTKLVMAEKPMKRLMVWVRNCSNKKNEVILRVGNKKFKYKLEPFEEAPLTIVDAPKRTFLYYGSLIKISAESDGFAAWRIAVNERDIGDLYLASGQKPLAVDAYLRSGNLYSLMQAAVNSGSREKRIKAIEKIKKLSPDLFKKEQDITYDSFWKNVAGYTDSIFRPLMTRPVAYDLLYTQKVKRQDRYSNTETTTPAWEIGDGGIIYGPYMPMLNGSYKISAEIMAKDNLESFIFDVSSDIGTKIIRAWTFEGNRLPSGSSYKKVSFEFEVRSPVEYPVEFRFHQIKGGSLLVKNIEITADYLSQTARLISETGEIANNLRQSK</sequence>
<comment type="subcellular location">
    <subcellularLocation>
        <location evidence="1">Cell membrane</location>
        <topology evidence="1">Multi-pass membrane protein</topology>
    </subcellularLocation>
</comment>
<evidence type="ECO:0000256" key="6">
    <source>
        <dbReference type="ARBA" id="ARBA00022989"/>
    </source>
</evidence>
<keyword evidence="6 8" id="KW-1133">Transmembrane helix</keyword>
<feature type="transmembrane region" description="Helical" evidence="8">
    <location>
        <begin position="88"/>
        <end position="107"/>
    </location>
</feature>
<reference evidence="10" key="1">
    <citation type="submission" date="2018-06" db="EMBL/GenBank/DDBJ databases">
        <authorList>
            <person name="Zhirakovskaya E."/>
        </authorList>
    </citation>
    <scope>NUCLEOTIDE SEQUENCE</scope>
</reference>
<feature type="non-terminal residue" evidence="10">
    <location>
        <position position="1"/>
    </location>
</feature>
<proteinExistence type="predicted"/>
<feature type="transmembrane region" description="Helical" evidence="8">
    <location>
        <begin position="34"/>
        <end position="53"/>
    </location>
</feature>
<accession>A0A3B1BQR7</accession>
<feature type="transmembrane region" description="Helical" evidence="8">
    <location>
        <begin position="156"/>
        <end position="176"/>
    </location>
</feature>
<evidence type="ECO:0000256" key="2">
    <source>
        <dbReference type="ARBA" id="ARBA00022475"/>
    </source>
</evidence>
<feature type="transmembrane region" description="Helical" evidence="8">
    <location>
        <begin position="226"/>
        <end position="244"/>
    </location>
</feature>
<feature type="transmembrane region" description="Helical" evidence="8">
    <location>
        <begin position="114"/>
        <end position="144"/>
    </location>
</feature>
<dbReference type="AlphaFoldDB" id="A0A3B1BQR7"/>
<feature type="transmembrane region" description="Helical" evidence="8">
    <location>
        <begin position="276"/>
        <end position="295"/>
    </location>
</feature>